<dbReference type="RefSeq" id="WP_131124140.1">
    <property type="nucleotide sequence ID" value="NZ_SIXH01000161.1"/>
</dbReference>
<keyword evidence="4" id="KW-1185">Reference proteome</keyword>
<dbReference type="EMBL" id="SIXH01000161">
    <property type="protein sequence ID" value="TBO58142.1"/>
    <property type="molecule type" value="Genomic_DNA"/>
</dbReference>
<gene>
    <name evidence="3" type="ORF">EYS09_19000</name>
</gene>
<feature type="region of interest" description="Disordered" evidence="1">
    <location>
        <begin position="352"/>
        <end position="438"/>
    </location>
</feature>
<feature type="region of interest" description="Disordered" evidence="1">
    <location>
        <begin position="268"/>
        <end position="302"/>
    </location>
</feature>
<sequence length="438" mass="47375">MNTRHITRLISAALVVAVLTVGAVLDWPIWLWFLLPALGAGALLFDMYVPHSEGGRARHAAESDDAVSEPPAESLYQETSVVVVPLESAVADCPFLFSATVWWRPVDGSTTSTHGNQAALAATSVLRRARRATSAEHPSRCTFLEHEMEGVLGAPVSDDAGLVTAFATEVRLVLRQRDRKHLEELDELRKAVGAWESRRQHERNLREYLGEDVLQSPGSAVVWWMARHDDQIERAVEMIAPLAVLSAAANGEEIPEAYRDLFRARESTTGEEPMGGFEHPEPIDEEAPPVSGSSHAGAERQPPLSDHLSVWLDEMGFAEGSAERAAFLHRLARMSDAAGRPEAAENIRMNMRGEGESGGHTPADSFEGGAEEPTSTAGGAYSPPSYADYPSDGMQPSRTRGWQATSEGLVSESDEPTWPGSDGQGQDGPGPDRDGGER</sequence>
<feature type="transmembrane region" description="Helical" evidence="2">
    <location>
        <begin position="7"/>
        <end position="25"/>
    </location>
</feature>
<evidence type="ECO:0000313" key="3">
    <source>
        <dbReference type="EMBL" id="TBO58142.1"/>
    </source>
</evidence>
<reference evidence="3 4" key="1">
    <citation type="submission" date="2019-02" db="EMBL/GenBank/DDBJ databases">
        <title>Draft Genome Sequence of Streptomyces sp. AM-2504, identified by 16S rRNA comparative analysis as a Streptomyces Kasugaensis strain.</title>
        <authorList>
            <person name="Napolioni V."/>
            <person name="Giuliodori A.M."/>
            <person name="Spurio R."/>
            <person name="Fabbretti A."/>
        </authorList>
    </citation>
    <scope>NUCLEOTIDE SEQUENCE [LARGE SCALE GENOMIC DNA]</scope>
    <source>
        <strain evidence="3 4">AM-2504</strain>
    </source>
</reference>
<evidence type="ECO:0000313" key="4">
    <source>
        <dbReference type="Proteomes" id="UP000292452"/>
    </source>
</evidence>
<accession>A0A4Q9HSZ1</accession>
<keyword evidence="2" id="KW-0812">Transmembrane</keyword>
<keyword evidence="2" id="KW-0472">Membrane</keyword>
<organism evidence="3 4">
    <name type="scientific">Streptomyces kasugaensis</name>
    <dbReference type="NCBI Taxonomy" id="1946"/>
    <lineage>
        <taxon>Bacteria</taxon>
        <taxon>Bacillati</taxon>
        <taxon>Actinomycetota</taxon>
        <taxon>Actinomycetes</taxon>
        <taxon>Kitasatosporales</taxon>
        <taxon>Streptomycetaceae</taxon>
        <taxon>Streptomyces</taxon>
    </lineage>
</organism>
<evidence type="ECO:0000256" key="1">
    <source>
        <dbReference type="SAM" id="MobiDB-lite"/>
    </source>
</evidence>
<protein>
    <submittedName>
        <fullName evidence="3">Uncharacterized protein</fullName>
    </submittedName>
</protein>
<name>A0A4Q9HSZ1_STRKA</name>
<comment type="caution">
    <text evidence="3">The sequence shown here is derived from an EMBL/GenBank/DDBJ whole genome shotgun (WGS) entry which is preliminary data.</text>
</comment>
<proteinExistence type="predicted"/>
<dbReference type="Proteomes" id="UP000292452">
    <property type="component" value="Unassembled WGS sequence"/>
</dbReference>
<evidence type="ECO:0000256" key="2">
    <source>
        <dbReference type="SAM" id="Phobius"/>
    </source>
</evidence>
<keyword evidence="2" id="KW-1133">Transmembrane helix</keyword>
<dbReference type="AlphaFoldDB" id="A0A4Q9HSZ1"/>
<feature type="compositionally biased region" description="Polar residues" evidence="1">
    <location>
        <begin position="394"/>
        <end position="408"/>
    </location>
</feature>